<dbReference type="NCBIfam" id="TIGR00912">
    <property type="entry name" value="2A0309"/>
    <property type="match status" value="1"/>
</dbReference>
<dbReference type="PANTHER" id="PTHR34975">
    <property type="entry name" value="SPORE GERMINATION PROTEIN A2"/>
    <property type="match status" value="1"/>
</dbReference>
<comment type="similarity">
    <text evidence="2">Belongs to the amino acid-polyamine-organocation (APC) superfamily. Spore germination protein (SGP) (TC 2.A.3.9) family.</text>
</comment>
<keyword evidence="10" id="KW-1185">Reference proteome</keyword>
<evidence type="ECO:0000313" key="10">
    <source>
        <dbReference type="Proteomes" id="UP000294650"/>
    </source>
</evidence>
<evidence type="ECO:0000256" key="2">
    <source>
        <dbReference type="ARBA" id="ARBA00007998"/>
    </source>
</evidence>
<evidence type="ECO:0000256" key="6">
    <source>
        <dbReference type="ARBA" id="ARBA00022989"/>
    </source>
</evidence>
<dbReference type="GO" id="GO:0016020">
    <property type="term" value="C:membrane"/>
    <property type="evidence" value="ECO:0007669"/>
    <property type="project" value="UniProtKB-SubCell"/>
</dbReference>
<dbReference type="AlphaFoldDB" id="A0A4R3MPL1"/>
<evidence type="ECO:0000256" key="3">
    <source>
        <dbReference type="ARBA" id="ARBA00022448"/>
    </source>
</evidence>
<dbReference type="Proteomes" id="UP000294650">
    <property type="component" value="Unassembled WGS sequence"/>
</dbReference>
<feature type="transmembrane region" description="Helical" evidence="8">
    <location>
        <begin position="335"/>
        <end position="358"/>
    </location>
</feature>
<evidence type="ECO:0000313" key="9">
    <source>
        <dbReference type="EMBL" id="TCT17247.1"/>
    </source>
</evidence>
<feature type="transmembrane region" description="Helical" evidence="8">
    <location>
        <begin position="12"/>
        <end position="31"/>
    </location>
</feature>
<feature type="transmembrane region" description="Helical" evidence="8">
    <location>
        <begin position="306"/>
        <end position="323"/>
    </location>
</feature>
<keyword evidence="6 8" id="KW-1133">Transmembrane helix</keyword>
<feature type="transmembrane region" description="Helical" evidence="8">
    <location>
        <begin position="270"/>
        <end position="294"/>
    </location>
</feature>
<feature type="transmembrane region" description="Helical" evidence="8">
    <location>
        <begin position="185"/>
        <end position="206"/>
    </location>
</feature>
<dbReference type="Pfam" id="PF03845">
    <property type="entry name" value="Spore_permease"/>
    <property type="match status" value="1"/>
</dbReference>
<evidence type="ECO:0000256" key="1">
    <source>
        <dbReference type="ARBA" id="ARBA00004141"/>
    </source>
</evidence>
<feature type="transmembrane region" description="Helical" evidence="8">
    <location>
        <begin position="112"/>
        <end position="135"/>
    </location>
</feature>
<reference evidence="9 10" key="1">
    <citation type="submission" date="2019-03" db="EMBL/GenBank/DDBJ databases">
        <title>Genomic Encyclopedia of Type Strains, Phase IV (KMG-IV): sequencing the most valuable type-strain genomes for metagenomic binning, comparative biology and taxonomic classification.</title>
        <authorList>
            <person name="Goeker M."/>
        </authorList>
    </citation>
    <scope>NUCLEOTIDE SEQUENCE [LARGE SCALE GENOMIC DNA]</scope>
    <source>
        <strain evidence="9 10">DSM 25894</strain>
    </source>
</reference>
<dbReference type="PANTHER" id="PTHR34975:SF2">
    <property type="entry name" value="SPORE GERMINATION PROTEIN A2"/>
    <property type="match status" value="1"/>
</dbReference>
<gene>
    <name evidence="9" type="ORF">EDD68_13220</name>
</gene>
<dbReference type="GO" id="GO:0009847">
    <property type="term" value="P:spore germination"/>
    <property type="evidence" value="ECO:0007669"/>
    <property type="project" value="InterPro"/>
</dbReference>
<dbReference type="EMBL" id="SMAN01000032">
    <property type="protein sequence ID" value="TCT17247.1"/>
    <property type="molecule type" value="Genomic_DNA"/>
</dbReference>
<evidence type="ECO:0000256" key="7">
    <source>
        <dbReference type="ARBA" id="ARBA00023136"/>
    </source>
</evidence>
<keyword evidence="5 8" id="KW-0812">Transmembrane</keyword>
<comment type="caution">
    <text evidence="9">The sequence shown here is derived from an EMBL/GenBank/DDBJ whole genome shotgun (WGS) entry which is preliminary data.</text>
</comment>
<protein>
    <submittedName>
        <fullName evidence="9">Spore germination protein (Amino acid permease)</fullName>
    </submittedName>
</protein>
<feature type="transmembrane region" description="Helical" evidence="8">
    <location>
        <begin position="84"/>
        <end position="106"/>
    </location>
</feature>
<feature type="transmembrane region" description="Helical" evidence="8">
    <location>
        <begin position="147"/>
        <end position="165"/>
    </location>
</feature>
<evidence type="ECO:0000256" key="4">
    <source>
        <dbReference type="ARBA" id="ARBA00022544"/>
    </source>
</evidence>
<keyword evidence="3" id="KW-0813">Transport</keyword>
<evidence type="ECO:0000256" key="5">
    <source>
        <dbReference type="ARBA" id="ARBA00022692"/>
    </source>
</evidence>
<keyword evidence="7 8" id="KW-0472">Membrane</keyword>
<dbReference type="InterPro" id="IPR004761">
    <property type="entry name" value="Spore_GerAB"/>
</dbReference>
<proteinExistence type="inferred from homology"/>
<comment type="subcellular location">
    <subcellularLocation>
        <location evidence="1">Membrane</location>
        <topology evidence="1">Multi-pass membrane protein</topology>
    </subcellularLocation>
</comment>
<organism evidence="9 10">
    <name type="scientific">Melghiribacillus thermohalophilus</name>
    <dbReference type="NCBI Taxonomy" id="1324956"/>
    <lineage>
        <taxon>Bacteria</taxon>
        <taxon>Bacillati</taxon>
        <taxon>Bacillota</taxon>
        <taxon>Bacilli</taxon>
        <taxon>Bacillales</taxon>
        <taxon>Bacillaceae</taxon>
        <taxon>Melghiribacillus</taxon>
    </lineage>
</organism>
<dbReference type="OrthoDB" id="2380120at2"/>
<sequence>MQRPYAFSEITNFQFVVLITGAQIGIGILTLPADVAEVADTSGWISVIIGWALTAVASIVIVKVMSYYPDSTIIDVFPKLFGKYIGGLFIIGWLLYALFAAGLVFYTSIFLIQIWILPHMPLYGLSILFSFPGYLVARHSVRVLGRYAEVVFFLTLWMFVFSFFLFENIYPSYLLPIIKDGWIPILQATHTVVLSFIGFEITFMLYPYLQDKTFAIKGVLIANSLTLGFYLFILFLCFIFFSPYEITSYKWPTLNLLKVIELPFIERLEILFLSFYLLTLSTTGIPYFYIAAVSLAKLFGKQEHKIPTIVLFSFMVIISFFYSPAEKQLEQLITFWGNSAIGISYIFPVVLLVVVYIIHKVRKRK</sequence>
<feature type="transmembrane region" description="Helical" evidence="8">
    <location>
        <begin position="43"/>
        <end position="64"/>
    </location>
</feature>
<dbReference type="Gene3D" id="1.20.1740.10">
    <property type="entry name" value="Amino acid/polyamine transporter I"/>
    <property type="match status" value="1"/>
</dbReference>
<evidence type="ECO:0000256" key="8">
    <source>
        <dbReference type="SAM" id="Phobius"/>
    </source>
</evidence>
<dbReference type="RefSeq" id="WP_132373124.1">
    <property type="nucleotide sequence ID" value="NZ_SMAN01000032.1"/>
</dbReference>
<feature type="transmembrane region" description="Helical" evidence="8">
    <location>
        <begin position="218"/>
        <end position="241"/>
    </location>
</feature>
<accession>A0A4R3MPL1</accession>
<name>A0A4R3MPL1_9BACI</name>
<keyword evidence="4" id="KW-0309">Germination</keyword>